<gene>
    <name evidence="2" type="ORF">BUALT_Bualt14G0057100</name>
</gene>
<organism evidence="2 3">
    <name type="scientific">Buddleja alternifolia</name>
    <dbReference type="NCBI Taxonomy" id="168488"/>
    <lineage>
        <taxon>Eukaryota</taxon>
        <taxon>Viridiplantae</taxon>
        <taxon>Streptophyta</taxon>
        <taxon>Embryophyta</taxon>
        <taxon>Tracheophyta</taxon>
        <taxon>Spermatophyta</taxon>
        <taxon>Magnoliopsida</taxon>
        <taxon>eudicotyledons</taxon>
        <taxon>Gunneridae</taxon>
        <taxon>Pentapetalae</taxon>
        <taxon>asterids</taxon>
        <taxon>lamiids</taxon>
        <taxon>Lamiales</taxon>
        <taxon>Scrophulariaceae</taxon>
        <taxon>Buddlejeae</taxon>
        <taxon>Buddleja</taxon>
    </lineage>
</organism>
<dbReference type="AlphaFoldDB" id="A0AAV6WP85"/>
<evidence type="ECO:0000256" key="1">
    <source>
        <dbReference type="SAM" id="MobiDB-lite"/>
    </source>
</evidence>
<evidence type="ECO:0000313" key="3">
    <source>
        <dbReference type="Proteomes" id="UP000826271"/>
    </source>
</evidence>
<feature type="compositionally biased region" description="Basic and acidic residues" evidence="1">
    <location>
        <begin position="16"/>
        <end position="39"/>
    </location>
</feature>
<evidence type="ECO:0008006" key="4">
    <source>
        <dbReference type="Google" id="ProtNLM"/>
    </source>
</evidence>
<reference evidence="2" key="1">
    <citation type="submission" date="2019-10" db="EMBL/GenBank/DDBJ databases">
        <authorList>
            <person name="Zhang R."/>
            <person name="Pan Y."/>
            <person name="Wang J."/>
            <person name="Ma R."/>
            <person name="Yu S."/>
        </authorList>
    </citation>
    <scope>NUCLEOTIDE SEQUENCE</scope>
    <source>
        <strain evidence="2">LA-IB0</strain>
        <tissue evidence="2">Leaf</tissue>
    </source>
</reference>
<feature type="region of interest" description="Disordered" evidence="1">
    <location>
        <begin position="1"/>
        <end position="44"/>
    </location>
</feature>
<dbReference type="EMBL" id="WHWC01000014">
    <property type="protein sequence ID" value="KAG8369856.1"/>
    <property type="molecule type" value="Genomic_DNA"/>
</dbReference>
<comment type="caution">
    <text evidence="2">The sequence shown here is derived from an EMBL/GenBank/DDBJ whole genome shotgun (WGS) entry which is preliminary data.</text>
</comment>
<sequence>MDEEGKYVEETGDVEDTMKHPKEEDSEGQHEQHTTEAFKHSQTKSIQDLSKQVYELSLKIDQLSSRSSPINTTTTSLLPPIELPSFRVKMRRLDYKFNQMFLVYKDIPDETKVRLASIHMEGDALRWHKEFVSTSNSSLVVWDEYVIN</sequence>
<accession>A0AAV6WP85</accession>
<protein>
    <recommendedName>
        <fullName evidence="4">Retrotransposon gag domain-containing protein</fullName>
    </recommendedName>
</protein>
<name>A0AAV6WP85_9LAMI</name>
<keyword evidence="3" id="KW-1185">Reference proteome</keyword>
<evidence type="ECO:0000313" key="2">
    <source>
        <dbReference type="EMBL" id="KAG8369856.1"/>
    </source>
</evidence>
<dbReference type="Proteomes" id="UP000826271">
    <property type="component" value="Unassembled WGS sequence"/>
</dbReference>
<proteinExistence type="predicted"/>